<organism evidence="1 2">
    <name type="scientific">Blautia luti</name>
    <dbReference type="NCBI Taxonomy" id="89014"/>
    <lineage>
        <taxon>Bacteria</taxon>
        <taxon>Bacillati</taxon>
        <taxon>Bacillota</taxon>
        <taxon>Clostridia</taxon>
        <taxon>Lachnospirales</taxon>
        <taxon>Lachnospiraceae</taxon>
        <taxon>Blautia</taxon>
    </lineage>
</organism>
<proteinExistence type="predicted"/>
<gene>
    <name evidence="1" type="ORF">RSSSTS7063_00758</name>
</gene>
<dbReference type="AlphaFoldDB" id="A0A564W702"/>
<protein>
    <submittedName>
        <fullName evidence="1">WavE lipopolysaccharide synthesis</fullName>
    </submittedName>
</protein>
<keyword evidence="2" id="KW-1185">Reference proteome</keyword>
<dbReference type="EMBL" id="CABHNW010000139">
    <property type="protein sequence ID" value="VUX40157.1"/>
    <property type="molecule type" value="Genomic_DNA"/>
</dbReference>
<name>A0A564W702_9FIRM</name>
<evidence type="ECO:0000313" key="1">
    <source>
        <dbReference type="EMBL" id="VUX40157.1"/>
    </source>
</evidence>
<accession>A0A564W702</accession>
<dbReference type="Proteomes" id="UP000408482">
    <property type="component" value="Unassembled WGS sequence"/>
</dbReference>
<dbReference type="Pfam" id="PF07507">
    <property type="entry name" value="WavE"/>
    <property type="match status" value="1"/>
</dbReference>
<sequence length="366" mass="42971">MNHKILKALEFHAKIPYSVINIFKRKYPNFVNREMKAACVAAESNTDCYVTYRLRSKAMTDIPILPHLSCNLDNKIAIVMQGPLMVENDFTLETAEFYKRCYPQAIIIVSTWKDSDSDTIEKLKQQNVVVVLSDLPDNCGNLNINYQTVNTLAGVKKAKEMGAEFVCKTRTDQRIYHTDAMHYLTNLVKTFPVNNEDFVEKQKGRIVTMCMPYGDLFYPYCLADFLYFGYIEDIEGLFSLPLDKRQKGEYGNGKTRRKIAEEMIAPEIQFLREYIHRMGGNNECTVKSYWQFIKNHLVTINKDEIGLFWPKYEGRYSENTQNGSYYLNEEENAFRCYNFDFIRWLNLYQGTLKYDQKYEEYAEFIL</sequence>
<dbReference type="InterPro" id="IPR011122">
    <property type="entry name" value="WavE"/>
</dbReference>
<evidence type="ECO:0000313" key="2">
    <source>
        <dbReference type="Proteomes" id="UP000408482"/>
    </source>
</evidence>
<dbReference type="RefSeq" id="WP_144094671.1">
    <property type="nucleotide sequence ID" value="NZ_CABHMX010000004.1"/>
</dbReference>
<reference evidence="1 2" key="1">
    <citation type="submission" date="2019-07" db="EMBL/GenBank/DDBJ databases">
        <authorList>
            <person name="Hibberd C M."/>
            <person name="Gehrig L. J."/>
            <person name="Chang H.-W."/>
            <person name="Venkatesh S."/>
        </authorList>
    </citation>
    <scope>NUCLEOTIDE SEQUENCE [LARGE SCALE GENOMIC DNA]</scope>
    <source>
        <strain evidence="1">Blautia_luti_SSTS_Bg7063</strain>
    </source>
</reference>